<evidence type="ECO:0000256" key="3">
    <source>
        <dbReference type="ARBA" id="ARBA00022989"/>
    </source>
</evidence>
<feature type="transmembrane region" description="Helical" evidence="6">
    <location>
        <begin position="197"/>
        <end position="216"/>
    </location>
</feature>
<evidence type="ECO:0000313" key="8">
    <source>
        <dbReference type="Proteomes" id="UP000305948"/>
    </source>
</evidence>
<reference evidence="7 8" key="1">
    <citation type="journal article" date="2019" name="Nat. Ecol. Evol.">
        <title>Megaphylogeny resolves global patterns of mushroom evolution.</title>
        <authorList>
            <person name="Varga T."/>
            <person name="Krizsan K."/>
            <person name="Foldi C."/>
            <person name="Dima B."/>
            <person name="Sanchez-Garcia M."/>
            <person name="Sanchez-Ramirez S."/>
            <person name="Szollosi G.J."/>
            <person name="Szarkandi J.G."/>
            <person name="Papp V."/>
            <person name="Albert L."/>
            <person name="Andreopoulos W."/>
            <person name="Angelini C."/>
            <person name="Antonin V."/>
            <person name="Barry K.W."/>
            <person name="Bougher N.L."/>
            <person name="Buchanan P."/>
            <person name="Buyck B."/>
            <person name="Bense V."/>
            <person name="Catcheside P."/>
            <person name="Chovatia M."/>
            <person name="Cooper J."/>
            <person name="Damon W."/>
            <person name="Desjardin D."/>
            <person name="Finy P."/>
            <person name="Geml J."/>
            <person name="Haridas S."/>
            <person name="Hughes K."/>
            <person name="Justo A."/>
            <person name="Karasinski D."/>
            <person name="Kautmanova I."/>
            <person name="Kiss B."/>
            <person name="Kocsube S."/>
            <person name="Kotiranta H."/>
            <person name="LaButti K.M."/>
            <person name="Lechner B.E."/>
            <person name="Liimatainen K."/>
            <person name="Lipzen A."/>
            <person name="Lukacs Z."/>
            <person name="Mihaltcheva S."/>
            <person name="Morgado L.N."/>
            <person name="Niskanen T."/>
            <person name="Noordeloos M.E."/>
            <person name="Ohm R.A."/>
            <person name="Ortiz-Santana B."/>
            <person name="Ovrebo C."/>
            <person name="Racz N."/>
            <person name="Riley R."/>
            <person name="Savchenko A."/>
            <person name="Shiryaev A."/>
            <person name="Soop K."/>
            <person name="Spirin V."/>
            <person name="Szebenyi C."/>
            <person name="Tomsovsky M."/>
            <person name="Tulloss R.E."/>
            <person name="Uehling J."/>
            <person name="Grigoriev I.V."/>
            <person name="Vagvolgyi C."/>
            <person name="Papp T."/>
            <person name="Martin F.M."/>
            <person name="Miettinen O."/>
            <person name="Hibbett D.S."/>
            <person name="Nagy L.G."/>
        </authorList>
    </citation>
    <scope>NUCLEOTIDE SEQUENCE [LARGE SCALE GENOMIC DNA]</scope>
    <source>
        <strain evidence="7 8">OMC1185</strain>
    </source>
</reference>
<dbReference type="OrthoDB" id="100006at2759"/>
<dbReference type="GO" id="GO:0004930">
    <property type="term" value="F:G protein-coupled receptor activity"/>
    <property type="evidence" value="ECO:0007669"/>
    <property type="project" value="TreeGrafter"/>
</dbReference>
<comment type="subcellular location">
    <subcellularLocation>
        <location evidence="1">Membrane</location>
        <topology evidence="1">Multi-pass membrane protein</topology>
    </subcellularLocation>
</comment>
<feature type="compositionally biased region" description="Polar residues" evidence="5">
    <location>
        <begin position="373"/>
        <end position="385"/>
    </location>
</feature>
<feature type="transmembrane region" description="Helical" evidence="6">
    <location>
        <begin position="284"/>
        <end position="305"/>
    </location>
</feature>
<dbReference type="AlphaFoldDB" id="A0A5C3ND24"/>
<evidence type="ECO:0000256" key="1">
    <source>
        <dbReference type="ARBA" id="ARBA00004141"/>
    </source>
</evidence>
<feature type="transmembrane region" description="Helical" evidence="6">
    <location>
        <begin position="255"/>
        <end position="272"/>
    </location>
</feature>
<feature type="transmembrane region" description="Helical" evidence="6">
    <location>
        <begin position="27"/>
        <end position="51"/>
    </location>
</feature>
<evidence type="ECO:0000313" key="7">
    <source>
        <dbReference type="EMBL" id="TFK53878.1"/>
    </source>
</evidence>
<dbReference type="PANTHER" id="PTHR23112:SF37">
    <property type="entry name" value="G PROTEIN-COUPLED RECEPTOR GPR1"/>
    <property type="match status" value="1"/>
</dbReference>
<feature type="region of interest" description="Disordered" evidence="5">
    <location>
        <begin position="354"/>
        <end position="393"/>
    </location>
</feature>
<dbReference type="EMBL" id="ML213506">
    <property type="protein sequence ID" value="TFK53878.1"/>
    <property type="molecule type" value="Genomic_DNA"/>
</dbReference>
<dbReference type="GO" id="GO:0005886">
    <property type="term" value="C:plasma membrane"/>
    <property type="evidence" value="ECO:0007669"/>
    <property type="project" value="TreeGrafter"/>
</dbReference>
<evidence type="ECO:0000256" key="4">
    <source>
        <dbReference type="ARBA" id="ARBA00023136"/>
    </source>
</evidence>
<keyword evidence="4 6" id="KW-0472">Membrane</keyword>
<name>A0A5C3ND24_9AGAM</name>
<gene>
    <name evidence="7" type="ORF">OE88DRAFT_1625314</name>
</gene>
<proteinExistence type="predicted"/>
<feature type="transmembrane region" description="Helical" evidence="6">
    <location>
        <begin position="119"/>
        <end position="136"/>
    </location>
</feature>
<feature type="transmembrane region" description="Helical" evidence="6">
    <location>
        <begin position="143"/>
        <end position="165"/>
    </location>
</feature>
<keyword evidence="8" id="KW-1185">Reference proteome</keyword>
<organism evidence="7 8">
    <name type="scientific">Heliocybe sulcata</name>
    <dbReference type="NCBI Taxonomy" id="5364"/>
    <lineage>
        <taxon>Eukaryota</taxon>
        <taxon>Fungi</taxon>
        <taxon>Dikarya</taxon>
        <taxon>Basidiomycota</taxon>
        <taxon>Agaricomycotina</taxon>
        <taxon>Agaricomycetes</taxon>
        <taxon>Gloeophyllales</taxon>
        <taxon>Gloeophyllaceae</taxon>
        <taxon>Heliocybe</taxon>
    </lineage>
</organism>
<dbReference type="STRING" id="5364.A0A5C3ND24"/>
<sequence>MADAYPLSNGKEFLLQVLYTERERNGVAVLIAASLISCIAVTGLLVAIALSAYNTRGATSQHLFVRTHVATYFVSLLLSDLLQVTGSLMNARWVHNMFVKYDTFCTIQACIKQAADVGLALWSLVIAIHTFNTLFLRLEMARVVMYVTMAGVWSTIAALVIAGPATSDMRNGPFYGISGYWCWITDVHATKRILLDYMIMFISAALSFMLYSLVFLRLRGNLVVDGWYLRLQMSPAPLVPVGKTGPYIVTITRRMLMYPVAYTIVILPIAAARFSEWSGHEVPFLVTIFCDTVYLFSGTVNVILFSMTRRILPPRSVLGKFMISRPHLIESSSAMEQTLAPENDPYYASANVDKTGAPIDVQPPMLKRVNSPDLESSSNTGSGISFPSEHSMP</sequence>
<keyword evidence="3 6" id="KW-1133">Transmembrane helix</keyword>
<dbReference type="Proteomes" id="UP000305948">
    <property type="component" value="Unassembled WGS sequence"/>
</dbReference>
<dbReference type="PANTHER" id="PTHR23112">
    <property type="entry name" value="G PROTEIN-COUPLED RECEPTOR 157-RELATED"/>
    <property type="match status" value="1"/>
</dbReference>
<evidence type="ECO:0000256" key="2">
    <source>
        <dbReference type="ARBA" id="ARBA00022692"/>
    </source>
</evidence>
<accession>A0A5C3ND24</accession>
<keyword evidence="2 6" id="KW-0812">Transmembrane</keyword>
<evidence type="ECO:0000256" key="6">
    <source>
        <dbReference type="SAM" id="Phobius"/>
    </source>
</evidence>
<dbReference type="GO" id="GO:0007189">
    <property type="term" value="P:adenylate cyclase-activating G protein-coupled receptor signaling pathway"/>
    <property type="evidence" value="ECO:0007669"/>
    <property type="project" value="TreeGrafter"/>
</dbReference>
<protein>
    <submittedName>
        <fullName evidence="7">Uncharacterized protein</fullName>
    </submittedName>
</protein>
<evidence type="ECO:0000256" key="5">
    <source>
        <dbReference type="SAM" id="MobiDB-lite"/>
    </source>
</evidence>